<gene>
    <name evidence="29" type="ORF">URODEC1_LOCUS57707</name>
</gene>
<dbReference type="Pfam" id="PF13855">
    <property type="entry name" value="LRR_8"/>
    <property type="match status" value="3"/>
</dbReference>
<keyword evidence="5" id="KW-1003">Cell membrane</keyword>
<comment type="catalytic activity">
    <reaction evidence="21">
        <text>L-seryl-[protein] + ATP = O-phospho-L-seryl-[protein] + ADP + H(+)</text>
        <dbReference type="Rhea" id="RHEA:17989"/>
        <dbReference type="Rhea" id="RHEA-COMP:9863"/>
        <dbReference type="Rhea" id="RHEA-COMP:11604"/>
        <dbReference type="ChEBI" id="CHEBI:15378"/>
        <dbReference type="ChEBI" id="CHEBI:29999"/>
        <dbReference type="ChEBI" id="CHEBI:30616"/>
        <dbReference type="ChEBI" id="CHEBI:83421"/>
        <dbReference type="ChEBI" id="CHEBI:456216"/>
        <dbReference type="EC" id="2.7.11.1"/>
    </reaction>
</comment>
<dbReference type="PROSITE" id="PS00108">
    <property type="entry name" value="PROTEIN_KINASE_ST"/>
    <property type="match status" value="1"/>
</dbReference>
<evidence type="ECO:0000313" key="29">
    <source>
        <dbReference type="EMBL" id="CAL4984910.1"/>
    </source>
</evidence>
<dbReference type="InterPro" id="IPR032675">
    <property type="entry name" value="LRR_dom_sf"/>
</dbReference>
<evidence type="ECO:0000256" key="6">
    <source>
        <dbReference type="ARBA" id="ARBA00022527"/>
    </source>
</evidence>
<comment type="similarity">
    <text evidence="3">Belongs to the protein kinase superfamily. Ser/Thr protein kinase family.</text>
</comment>
<evidence type="ECO:0000256" key="20">
    <source>
        <dbReference type="ARBA" id="ARBA00047899"/>
    </source>
</evidence>
<reference evidence="30" key="1">
    <citation type="submission" date="2024-06" db="EMBL/GenBank/DDBJ databases">
        <authorList>
            <person name="Ryan C."/>
        </authorList>
    </citation>
    <scope>NUCLEOTIDE SEQUENCE [LARGE SCALE GENOMIC DNA]</scope>
</reference>
<dbReference type="SUPFAM" id="SSF52047">
    <property type="entry name" value="RNI-like"/>
    <property type="match status" value="1"/>
</dbReference>
<evidence type="ECO:0000256" key="22">
    <source>
        <dbReference type="ARBA" id="ARBA00054320"/>
    </source>
</evidence>
<dbReference type="InterPro" id="IPR011009">
    <property type="entry name" value="Kinase-like_dom_sf"/>
</dbReference>
<dbReference type="FunFam" id="3.80.10.10:FF:000383">
    <property type="entry name" value="Leucine-rich repeat receptor protein kinase EMS1"/>
    <property type="match status" value="1"/>
</dbReference>
<keyword evidence="9" id="KW-0808">Transferase</keyword>
<dbReference type="FunFam" id="3.80.10.10:FF:000288">
    <property type="entry name" value="LRR receptor-like serine/threonine-protein kinase EFR"/>
    <property type="match status" value="1"/>
</dbReference>
<comment type="function">
    <text evidence="23">The processed protein kinase Xa21 chain released by protein cleavage after X.oryzae pv. oryzae protein Ax21 detection translocates into the nucleus where it can bind and regulate WRKY62, a transcription factor. Confers resistance to the bacterial pathogen X.oryzae pv. oryzae (Xoo).</text>
</comment>
<keyword evidence="18" id="KW-0675">Receptor</keyword>
<dbReference type="GO" id="GO:0004674">
    <property type="term" value="F:protein serine/threonine kinase activity"/>
    <property type="evidence" value="ECO:0007669"/>
    <property type="project" value="UniProtKB-KW"/>
</dbReference>
<dbReference type="Gene3D" id="3.30.200.20">
    <property type="entry name" value="Phosphorylase Kinase, domain 1"/>
    <property type="match status" value="1"/>
</dbReference>
<dbReference type="InterPro" id="IPR051716">
    <property type="entry name" value="Plant_RL_S/T_kinase"/>
</dbReference>
<dbReference type="EMBL" id="OZ075132">
    <property type="protein sequence ID" value="CAL4984910.1"/>
    <property type="molecule type" value="Genomic_DNA"/>
</dbReference>
<dbReference type="EC" id="2.7.11.1" evidence="4"/>
<dbReference type="Pfam" id="PF08263">
    <property type="entry name" value="LRRNT_2"/>
    <property type="match status" value="1"/>
</dbReference>
<dbReference type="PANTHER" id="PTHR48053:SF136">
    <property type="entry name" value="PROTEIN KINASE, PLANT-TYPE, PUTATIVE-RELATED"/>
    <property type="match status" value="1"/>
</dbReference>
<keyword evidence="15 25" id="KW-0067">ATP-binding</keyword>
<dbReference type="GO" id="GO:0005886">
    <property type="term" value="C:plasma membrane"/>
    <property type="evidence" value="ECO:0007669"/>
    <property type="project" value="UniProtKB-SubCell"/>
</dbReference>
<dbReference type="InterPro" id="IPR000719">
    <property type="entry name" value="Prot_kinase_dom"/>
</dbReference>
<dbReference type="InterPro" id="IPR008271">
    <property type="entry name" value="Ser/Thr_kinase_AS"/>
</dbReference>
<evidence type="ECO:0000256" key="21">
    <source>
        <dbReference type="ARBA" id="ARBA00048679"/>
    </source>
</evidence>
<keyword evidence="19" id="KW-0325">Glycoprotein</keyword>
<comment type="subcellular location">
    <subcellularLocation>
        <location evidence="1">Cell membrane</location>
        <topology evidence="1">Single-pass type I membrane protein</topology>
    </subcellularLocation>
    <subcellularLocation>
        <location evidence="2">Endoplasmic reticulum membrane</location>
        <topology evidence="2">Single-pass membrane protein</topology>
    </subcellularLocation>
</comment>
<dbReference type="PANTHER" id="PTHR48053">
    <property type="entry name" value="LEUCINE RICH REPEAT FAMILY PROTEIN, EXPRESSED"/>
    <property type="match status" value="1"/>
</dbReference>
<dbReference type="PROSITE" id="PS51450">
    <property type="entry name" value="LRR"/>
    <property type="match status" value="2"/>
</dbReference>
<evidence type="ECO:0000256" key="24">
    <source>
        <dbReference type="ARBA" id="ARBA00072040"/>
    </source>
</evidence>
<evidence type="ECO:0000256" key="26">
    <source>
        <dbReference type="SAM" id="Phobius"/>
    </source>
</evidence>
<evidence type="ECO:0000256" key="15">
    <source>
        <dbReference type="ARBA" id="ARBA00022840"/>
    </source>
</evidence>
<dbReference type="GO" id="GO:0005789">
    <property type="term" value="C:endoplasmic reticulum membrane"/>
    <property type="evidence" value="ECO:0007669"/>
    <property type="project" value="UniProtKB-SubCell"/>
</dbReference>
<keyword evidence="6" id="KW-0723">Serine/threonine-protein kinase</keyword>
<evidence type="ECO:0000256" key="25">
    <source>
        <dbReference type="PROSITE-ProRule" id="PRU10141"/>
    </source>
</evidence>
<keyword evidence="8" id="KW-0433">Leucine-rich repeat</keyword>
<dbReference type="Pfam" id="PF00069">
    <property type="entry name" value="Pkinase"/>
    <property type="match status" value="1"/>
</dbReference>
<dbReference type="SUPFAM" id="SSF52058">
    <property type="entry name" value="L domain-like"/>
    <property type="match status" value="1"/>
</dbReference>
<evidence type="ECO:0000259" key="28">
    <source>
        <dbReference type="PROSITE" id="PS50011"/>
    </source>
</evidence>
<dbReference type="Proteomes" id="UP001497457">
    <property type="component" value="Chromosome 22rd"/>
</dbReference>
<name>A0ABC9AQV4_9POAL</name>
<dbReference type="SUPFAM" id="SSF56112">
    <property type="entry name" value="Protein kinase-like (PK-like)"/>
    <property type="match status" value="1"/>
</dbReference>
<evidence type="ECO:0000256" key="12">
    <source>
        <dbReference type="ARBA" id="ARBA00022737"/>
    </source>
</evidence>
<accession>A0ABC9AQV4</accession>
<keyword evidence="11 27" id="KW-0732">Signal</keyword>
<comment type="function">
    <text evidence="22">Receptor kinase that detects X.oryzae pv. oryzae protein Ax21 to promote innate immunity. Following X.oryzae pv. oryzae protein Ax21 detection, undergoes cleavage, releasing the processed protein kinase Xa21 chain.</text>
</comment>
<reference evidence="29 30" key="2">
    <citation type="submission" date="2024-10" db="EMBL/GenBank/DDBJ databases">
        <authorList>
            <person name="Ryan C."/>
        </authorList>
    </citation>
    <scope>NUCLEOTIDE SEQUENCE [LARGE SCALE GENOMIC DNA]</scope>
</reference>
<evidence type="ECO:0000256" key="16">
    <source>
        <dbReference type="ARBA" id="ARBA00022989"/>
    </source>
</evidence>
<keyword evidence="30" id="KW-1185">Reference proteome</keyword>
<evidence type="ECO:0000256" key="13">
    <source>
        <dbReference type="ARBA" id="ARBA00022741"/>
    </source>
</evidence>
<evidence type="ECO:0000256" key="17">
    <source>
        <dbReference type="ARBA" id="ARBA00023136"/>
    </source>
</evidence>
<evidence type="ECO:0000256" key="2">
    <source>
        <dbReference type="ARBA" id="ARBA00004389"/>
    </source>
</evidence>
<keyword evidence="17 26" id="KW-0472">Membrane</keyword>
<feature type="chain" id="PRO_5044797590" description="Receptor kinase-like protein Xa21" evidence="27">
    <location>
        <begin position="20"/>
        <end position="1026"/>
    </location>
</feature>
<dbReference type="PROSITE" id="PS00107">
    <property type="entry name" value="PROTEIN_KINASE_ATP"/>
    <property type="match status" value="1"/>
</dbReference>
<dbReference type="SMART" id="SM00220">
    <property type="entry name" value="S_TKc"/>
    <property type="match status" value="1"/>
</dbReference>
<dbReference type="Pfam" id="PF00560">
    <property type="entry name" value="LRR_1"/>
    <property type="match status" value="1"/>
</dbReference>
<keyword evidence="12" id="KW-0677">Repeat</keyword>
<dbReference type="Gene3D" id="3.80.10.10">
    <property type="entry name" value="Ribonuclease Inhibitor"/>
    <property type="match status" value="3"/>
</dbReference>
<dbReference type="SMART" id="SM00369">
    <property type="entry name" value="LRR_TYP"/>
    <property type="match status" value="5"/>
</dbReference>
<evidence type="ECO:0000256" key="27">
    <source>
        <dbReference type="SAM" id="SignalP"/>
    </source>
</evidence>
<dbReference type="InterPro" id="IPR017441">
    <property type="entry name" value="Protein_kinase_ATP_BS"/>
</dbReference>
<dbReference type="GO" id="GO:0005524">
    <property type="term" value="F:ATP binding"/>
    <property type="evidence" value="ECO:0007669"/>
    <property type="project" value="UniProtKB-UniRule"/>
</dbReference>
<dbReference type="InterPro" id="IPR003591">
    <property type="entry name" value="Leu-rich_rpt_typical-subtyp"/>
</dbReference>
<keyword evidence="16 26" id="KW-1133">Transmembrane helix</keyword>
<evidence type="ECO:0000256" key="19">
    <source>
        <dbReference type="ARBA" id="ARBA00023180"/>
    </source>
</evidence>
<evidence type="ECO:0000256" key="11">
    <source>
        <dbReference type="ARBA" id="ARBA00022729"/>
    </source>
</evidence>
<evidence type="ECO:0000256" key="1">
    <source>
        <dbReference type="ARBA" id="ARBA00004251"/>
    </source>
</evidence>
<dbReference type="AlphaFoldDB" id="A0ABC9AQV4"/>
<dbReference type="FunFam" id="3.80.10.10:FF:000275">
    <property type="entry name" value="Leucine-rich repeat receptor-like protein kinase"/>
    <property type="match status" value="1"/>
</dbReference>
<evidence type="ECO:0000256" key="3">
    <source>
        <dbReference type="ARBA" id="ARBA00008684"/>
    </source>
</evidence>
<feature type="binding site" evidence="25">
    <location>
        <position position="721"/>
    </location>
    <ligand>
        <name>ATP</name>
        <dbReference type="ChEBI" id="CHEBI:30616"/>
    </ligand>
</feature>
<keyword evidence="14" id="KW-0418">Kinase</keyword>
<feature type="transmembrane region" description="Helical" evidence="26">
    <location>
        <begin position="633"/>
        <end position="657"/>
    </location>
</feature>
<feature type="domain" description="Protein kinase" evidence="28">
    <location>
        <begin position="693"/>
        <end position="1001"/>
    </location>
</feature>
<organism evidence="29 30">
    <name type="scientific">Urochloa decumbens</name>
    <dbReference type="NCBI Taxonomy" id="240449"/>
    <lineage>
        <taxon>Eukaryota</taxon>
        <taxon>Viridiplantae</taxon>
        <taxon>Streptophyta</taxon>
        <taxon>Embryophyta</taxon>
        <taxon>Tracheophyta</taxon>
        <taxon>Spermatophyta</taxon>
        <taxon>Magnoliopsida</taxon>
        <taxon>Liliopsida</taxon>
        <taxon>Poales</taxon>
        <taxon>Poaceae</taxon>
        <taxon>PACMAD clade</taxon>
        <taxon>Panicoideae</taxon>
        <taxon>Panicodae</taxon>
        <taxon>Paniceae</taxon>
        <taxon>Melinidinae</taxon>
        <taxon>Urochloa</taxon>
    </lineage>
</organism>
<dbReference type="PROSITE" id="PS50011">
    <property type="entry name" value="PROTEIN_KINASE_DOM"/>
    <property type="match status" value="1"/>
</dbReference>
<protein>
    <recommendedName>
        <fullName evidence="24">Receptor kinase-like protein Xa21</fullName>
        <ecNumber evidence="4">2.7.11.1</ecNumber>
    </recommendedName>
</protein>
<dbReference type="Gene3D" id="1.10.510.10">
    <property type="entry name" value="Transferase(Phosphotransferase) domain 1"/>
    <property type="match status" value="1"/>
</dbReference>
<evidence type="ECO:0000256" key="23">
    <source>
        <dbReference type="ARBA" id="ARBA00056628"/>
    </source>
</evidence>
<evidence type="ECO:0000256" key="9">
    <source>
        <dbReference type="ARBA" id="ARBA00022679"/>
    </source>
</evidence>
<evidence type="ECO:0000256" key="5">
    <source>
        <dbReference type="ARBA" id="ARBA00022475"/>
    </source>
</evidence>
<evidence type="ECO:0000256" key="7">
    <source>
        <dbReference type="ARBA" id="ARBA00022553"/>
    </source>
</evidence>
<evidence type="ECO:0000256" key="14">
    <source>
        <dbReference type="ARBA" id="ARBA00022777"/>
    </source>
</evidence>
<dbReference type="InterPro" id="IPR013210">
    <property type="entry name" value="LRR_N_plant-typ"/>
</dbReference>
<sequence length="1026" mass="111462">MSTLVHLLLFFLFLLSASCQTTPIKHKDREALLDLKSFITNDSSGVLSSWGNGSSPCTWTGVLCNHGGRVSELDLRGLSLVGRICPSIGNLSALHSLYLQDNNFVGNMPNQLGLLGRLQMLNLSGNLLTGNIPTSFTNCTNLLTLDLSRNTISGNIPSSIHLLQRIRKLFIGKNNLDGSIPPSIGNLSLLNTFDVNTNNLTGKIPEVLGRLKYIQYIQLSLNNLEGFVPLSLYNLSTLTFFAFAKNDLSGEIPTDIGFRLPNLRVFHICFNKFSGPIPSSLHNITEIESIRMSNNLLTGSVPPGLNGLHNLTMYNIGFNHISDTTNIIKDLTNCSKLQFIALDENLIEGSVPESVGNLSGSLVKLYLGGNSINGQIPASIGSLTSLTVLNISYNQLSGSIPSEIGHLRELTVLGLAENKLSGPLPVEIGSLTALTTLEINNNELVGRIPEALGLLQRVLSLDLSSNKLHGDIPASVFSLRSLSSVLNLSHNSLSGGLSGTIGQLENIIAIDLSDNLLNGSIPLSIMQCRSLQTLSLSRNAMSGVIPDSIGNLRGLQILDLSSNRLTGSIPASLANLPLQLLNLSMNDLNGLVPSTGIFENHSVVFLDGNPKLCYSRSRLTCYHSQYSSHRRKVHIVSVVAAASAAAISILIFIFVILSRRYFARAKTTAIDSIIKVNHPLISYEELWRVTNNFDQRNLIGVGSFGSVYKAILHDGTPVAIKVLDLHKVGAPKSWIAECETLRNLRHRNLIKLVTICASADFAGNEFRALVYELMSQGSLEDWIHQRKQHEDGSRLNAEEVLNIAIDAASALEYMHSDCGGQVVHCDIKPSNVLLDGEMTAKVSDFGLARLLAPVQPEHYQSISSIHGLKGSIGYIPPEYGYGSKPSTAGDVYSYGVMLLEMITGKSPLGQSFGGDMNLTKWVQNNFPHGAHEIIDKRLISTTTTDASFEGVQDNTINQLLLNCLLIPMTEVALSCVVESPEERISMHDSLLRLKQMKVAFLRNRSTIYNASRGSDFAKSGLIVSTK</sequence>
<proteinExistence type="inferred from homology"/>
<evidence type="ECO:0000256" key="10">
    <source>
        <dbReference type="ARBA" id="ARBA00022692"/>
    </source>
</evidence>
<dbReference type="InterPro" id="IPR001611">
    <property type="entry name" value="Leu-rich_rpt"/>
</dbReference>
<evidence type="ECO:0000256" key="18">
    <source>
        <dbReference type="ARBA" id="ARBA00023170"/>
    </source>
</evidence>
<keyword evidence="10 26" id="KW-0812">Transmembrane</keyword>
<keyword evidence="7" id="KW-0597">Phosphoprotein</keyword>
<dbReference type="FunFam" id="3.30.200.20:FF:000432">
    <property type="entry name" value="LRR receptor-like serine/threonine-protein kinase EFR"/>
    <property type="match status" value="1"/>
</dbReference>
<comment type="catalytic activity">
    <reaction evidence="20">
        <text>L-threonyl-[protein] + ATP = O-phospho-L-threonyl-[protein] + ADP + H(+)</text>
        <dbReference type="Rhea" id="RHEA:46608"/>
        <dbReference type="Rhea" id="RHEA-COMP:11060"/>
        <dbReference type="Rhea" id="RHEA-COMP:11605"/>
        <dbReference type="ChEBI" id="CHEBI:15378"/>
        <dbReference type="ChEBI" id="CHEBI:30013"/>
        <dbReference type="ChEBI" id="CHEBI:30616"/>
        <dbReference type="ChEBI" id="CHEBI:61977"/>
        <dbReference type="ChEBI" id="CHEBI:456216"/>
        <dbReference type="EC" id="2.7.11.1"/>
    </reaction>
</comment>
<dbReference type="FunFam" id="1.10.510.10:FF:000358">
    <property type="entry name" value="Putative leucine-rich repeat receptor-like serine/threonine-protein kinase"/>
    <property type="match status" value="1"/>
</dbReference>
<keyword evidence="13 25" id="KW-0547">Nucleotide-binding</keyword>
<evidence type="ECO:0000256" key="8">
    <source>
        <dbReference type="ARBA" id="ARBA00022614"/>
    </source>
</evidence>
<evidence type="ECO:0000313" key="30">
    <source>
        <dbReference type="Proteomes" id="UP001497457"/>
    </source>
</evidence>
<evidence type="ECO:0000256" key="4">
    <source>
        <dbReference type="ARBA" id="ARBA00012513"/>
    </source>
</evidence>
<feature type="signal peptide" evidence="27">
    <location>
        <begin position="1"/>
        <end position="19"/>
    </location>
</feature>